<organism evidence="2 3">
    <name type="scientific">Chryseobacterium gallinarum</name>
    <dbReference type="NCBI Taxonomy" id="1324352"/>
    <lineage>
        <taxon>Bacteria</taxon>
        <taxon>Pseudomonadati</taxon>
        <taxon>Bacteroidota</taxon>
        <taxon>Flavobacteriia</taxon>
        <taxon>Flavobacteriales</taxon>
        <taxon>Weeksellaceae</taxon>
        <taxon>Chryseobacterium group</taxon>
        <taxon>Chryseobacterium</taxon>
    </lineage>
</organism>
<evidence type="ECO:0000256" key="1">
    <source>
        <dbReference type="SAM" id="SignalP"/>
    </source>
</evidence>
<name>A0A0G3MA28_CHRGL</name>
<dbReference type="EMBL" id="CP009928">
    <property type="protein sequence ID" value="AKK73907.1"/>
    <property type="molecule type" value="Genomic_DNA"/>
</dbReference>
<dbReference type="Proteomes" id="UP000035213">
    <property type="component" value="Chromosome"/>
</dbReference>
<dbReference type="AlphaFoldDB" id="A0A0G3MA28"/>
<protein>
    <submittedName>
        <fullName evidence="2">Uncharacterized protein</fullName>
    </submittedName>
</protein>
<feature type="chain" id="PRO_5002557925" evidence="1">
    <location>
        <begin position="22"/>
        <end position="190"/>
    </location>
</feature>
<feature type="signal peptide" evidence="1">
    <location>
        <begin position="1"/>
        <end position="21"/>
    </location>
</feature>
<evidence type="ECO:0000313" key="3">
    <source>
        <dbReference type="Proteomes" id="UP000035213"/>
    </source>
</evidence>
<dbReference type="STRING" id="1324352.OK18_15985"/>
<proteinExistence type="predicted"/>
<gene>
    <name evidence="2" type="ORF">OK18_15985</name>
</gene>
<evidence type="ECO:0000313" key="2">
    <source>
        <dbReference type="EMBL" id="AKK73907.1"/>
    </source>
</evidence>
<dbReference type="PATRIC" id="fig|1324352.5.peg.3335"/>
<dbReference type="KEGG" id="cgn:OK18_15985"/>
<sequence>MIPMKKKLLLLAFCYSALCFSQVGIGTASPHLSTDLELASANKTLLLNRVPNTAAVANPVNGMMIYDQSEECVKAYQNGKWSNCLGKGLTGKKALANPVSLLCTSATVSPNPVAGQAFKGTLTIPYTGGNGGRYEAQSIQANGLTAFLPAGNFAVGNGSLQYSITGTPDKTGNITFNTIIAGNTCSVVSK</sequence>
<accession>A0A0G3MA28</accession>
<reference evidence="2 3" key="1">
    <citation type="submission" date="2014-11" db="EMBL/GenBank/DDBJ databases">
        <authorList>
            <person name="Park G.-S."/>
            <person name="Hong S.-J."/>
            <person name="Jung B.K."/>
            <person name="Khan A.R."/>
            <person name="Kwak Y."/>
            <person name="Shin J.-H."/>
        </authorList>
    </citation>
    <scope>NUCLEOTIDE SEQUENCE [LARGE SCALE GENOMIC DNA]</scope>
    <source>
        <strain evidence="2 3">DSM 27622</strain>
    </source>
</reference>
<keyword evidence="1" id="KW-0732">Signal</keyword>